<organism evidence="2 3">
    <name type="scientific">Crassaminicella indica</name>
    <dbReference type="NCBI Taxonomy" id="2855394"/>
    <lineage>
        <taxon>Bacteria</taxon>
        <taxon>Bacillati</taxon>
        <taxon>Bacillota</taxon>
        <taxon>Clostridia</taxon>
        <taxon>Eubacteriales</taxon>
        <taxon>Clostridiaceae</taxon>
        <taxon>Crassaminicella</taxon>
    </lineage>
</organism>
<dbReference type="SMART" id="SM00471">
    <property type="entry name" value="HDc"/>
    <property type="match status" value="1"/>
</dbReference>
<dbReference type="PROSITE" id="PS51832">
    <property type="entry name" value="HD_GYP"/>
    <property type="match status" value="1"/>
</dbReference>
<keyword evidence="3" id="KW-1185">Reference proteome</keyword>
<accession>A0ABX8RBX6</accession>
<dbReference type="PANTHER" id="PTHR43155">
    <property type="entry name" value="CYCLIC DI-GMP PHOSPHODIESTERASE PA4108-RELATED"/>
    <property type="match status" value="1"/>
</dbReference>
<dbReference type="CDD" id="cd00077">
    <property type="entry name" value="HDc"/>
    <property type="match status" value="1"/>
</dbReference>
<protein>
    <submittedName>
        <fullName evidence="2">HD-GYP domain-containing protein</fullName>
    </submittedName>
</protein>
<dbReference type="Proteomes" id="UP000886818">
    <property type="component" value="Chromosome"/>
</dbReference>
<dbReference type="PANTHER" id="PTHR43155:SF2">
    <property type="entry name" value="CYCLIC DI-GMP PHOSPHODIESTERASE PA4108"/>
    <property type="match status" value="1"/>
</dbReference>
<dbReference type="EMBL" id="CP078093">
    <property type="protein sequence ID" value="QXM06528.1"/>
    <property type="molecule type" value="Genomic_DNA"/>
</dbReference>
<evidence type="ECO:0000313" key="2">
    <source>
        <dbReference type="EMBL" id="QXM06528.1"/>
    </source>
</evidence>
<feature type="domain" description="HD-GYP" evidence="1">
    <location>
        <begin position="120"/>
        <end position="316"/>
    </location>
</feature>
<name>A0ABX8RBX6_9CLOT</name>
<evidence type="ECO:0000313" key="3">
    <source>
        <dbReference type="Proteomes" id="UP000886818"/>
    </source>
</evidence>
<dbReference type="Pfam" id="PF13487">
    <property type="entry name" value="HD_5"/>
    <property type="match status" value="1"/>
</dbReference>
<proteinExistence type="predicted"/>
<reference evidence="2" key="1">
    <citation type="submission" date="2021-07" db="EMBL/GenBank/DDBJ databases">
        <title>Complete genome sequence of Crassaminicella sp. 143-21, isolated from a deep-sea hydrothermal vent.</title>
        <authorList>
            <person name="Li X."/>
        </authorList>
    </citation>
    <scope>NUCLEOTIDE SEQUENCE</scope>
    <source>
        <strain evidence="2">143-21</strain>
    </source>
</reference>
<evidence type="ECO:0000259" key="1">
    <source>
        <dbReference type="PROSITE" id="PS51832"/>
    </source>
</evidence>
<dbReference type="RefSeq" id="WP_218283224.1">
    <property type="nucleotide sequence ID" value="NZ_CP078093.1"/>
</dbReference>
<dbReference type="InterPro" id="IPR037522">
    <property type="entry name" value="HD_GYP_dom"/>
</dbReference>
<gene>
    <name evidence="2" type="ORF">KVH43_01910</name>
</gene>
<dbReference type="InterPro" id="IPR003607">
    <property type="entry name" value="HD/PDEase_dom"/>
</dbReference>
<sequence length="388" mass="43781">MRLIPTRFVKDGMYLAQNLNDINNRVLLQKGVELTQNLVKKIEENGIYSIYINDEYSDGEIEDVISPRLRNTAIKTIKDTFDHLNKYMNQGNNTVKVKRLKETGEKNIESLNKISKEIVEEILASNNLLVNLVDIKNIDNYTYQHSVNVAVLSLILGVEAGLNKNELYDLCIGAMLHDIGKAFISKEILLKRGALTEEELKIIREHAKKGYDYLKENYALSANIKLIAYQHHEKVDGSGYPNGYKGDKVNKLAKIVAITNAYDAMVSDTPYKPAVPPNEALEFIMGSAGRYFDFQMVKLFAKKVIPYPVGSMVKLSNGDIGVVEEVKSEFPLRPKVKVVRQKAVTVEMETIDLMKETNLVIEGLMYEVPNACVPRQMGEKNSFKKVIG</sequence>